<feature type="signal peptide" evidence="6">
    <location>
        <begin position="1"/>
        <end position="24"/>
    </location>
</feature>
<keyword evidence="4" id="KW-0564">Palmitate</keyword>
<accession>A0A521B6N5</accession>
<evidence type="ECO:0000256" key="5">
    <source>
        <dbReference type="RuleBase" id="RU003495"/>
    </source>
</evidence>
<keyword evidence="3 4" id="KW-0961">Cell wall biogenesis/degradation</keyword>
<dbReference type="SUPFAM" id="SSF110997">
    <property type="entry name" value="Sporulation related repeat"/>
    <property type="match status" value="1"/>
</dbReference>
<dbReference type="Proteomes" id="UP000317557">
    <property type="component" value="Unassembled WGS sequence"/>
</dbReference>
<keyword evidence="1 6" id="KW-0732">Signal</keyword>
<dbReference type="PROSITE" id="PS51257">
    <property type="entry name" value="PROKAR_LIPOPROTEIN"/>
    <property type="match status" value="1"/>
</dbReference>
<dbReference type="PANTHER" id="PTHR34183:SF1">
    <property type="entry name" value="ENDOLYTIC PEPTIDOGLYCAN TRANSGLYCOSYLASE RLPA"/>
    <property type="match status" value="1"/>
</dbReference>
<keyword evidence="9" id="KW-1185">Reference proteome</keyword>
<evidence type="ECO:0000259" key="7">
    <source>
        <dbReference type="PROSITE" id="PS51724"/>
    </source>
</evidence>
<keyword evidence="2 4" id="KW-0456">Lyase</keyword>
<comment type="function">
    <text evidence="4">Lytic transglycosylase with a strong preference for naked glycan strands that lack stem peptides.</text>
</comment>
<proteinExistence type="inferred from homology"/>
<dbReference type="PROSITE" id="PS51724">
    <property type="entry name" value="SPOR"/>
    <property type="match status" value="1"/>
</dbReference>
<keyword evidence="4" id="KW-1003">Cell membrane</keyword>
<dbReference type="CDD" id="cd22268">
    <property type="entry name" value="DPBB_RlpA-like"/>
    <property type="match status" value="1"/>
</dbReference>
<comment type="similarity">
    <text evidence="4 5">Belongs to the RlpA family.</text>
</comment>
<dbReference type="InterPro" id="IPR009009">
    <property type="entry name" value="RlpA-like_DPBB"/>
</dbReference>
<dbReference type="PANTHER" id="PTHR34183">
    <property type="entry name" value="ENDOLYTIC PEPTIDOGLYCAN TRANSGLYCOSYLASE RLPA"/>
    <property type="match status" value="1"/>
</dbReference>
<evidence type="ECO:0000256" key="1">
    <source>
        <dbReference type="ARBA" id="ARBA00022729"/>
    </source>
</evidence>
<gene>
    <name evidence="4" type="primary">rlpA</name>
    <name evidence="8" type="ORF">SAMN06265219_10272</name>
</gene>
<organism evidence="8 9">
    <name type="scientific">Gracilimonas mengyeensis</name>
    <dbReference type="NCBI Taxonomy" id="1302730"/>
    <lineage>
        <taxon>Bacteria</taxon>
        <taxon>Pseudomonadati</taxon>
        <taxon>Balneolota</taxon>
        <taxon>Balneolia</taxon>
        <taxon>Balneolales</taxon>
        <taxon>Balneolaceae</taxon>
        <taxon>Gracilimonas</taxon>
    </lineage>
</organism>
<reference evidence="8 9" key="1">
    <citation type="submission" date="2017-05" db="EMBL/GenBank/DDBJ databases">
        <authorList>
            <person name="Varghese N."/>
            <person name="Submissions S."/>
        </authorList>
    </citation>
    <scope>NUCLEOTIDE SEQUENCE [LARGE SCALE GENOMIC DNA]</scope>
    <source>
        <strain evidence="8 9">DSM 21985</strain>
    </source>
</reference>
<dbReference type="InterPro" id="IPR007730">
    <property type="entry name" value="SPOR-like_dom"/>
</dbReference>
<evidence type="ECO:0000256" key="3">
    <source>
        <dbReference type="ARBA" id="ARBA00023316"/>
    </source>
</evidence>
<dbReference type="GO" id="GO:0008932">
    <property type="term" value="F:lytic endotransglycosylase activity"/>
    <property type="evidence" value="ECO:0007669"/>
    <property type="project" value="UniProtKB-UniRule"/>
</dbReference>
<protein>
    <recommendedName>
        <fullName evidence="4">Probable endolytic peptidoglycan transglycosylase RlpA</fullName>
        <ecNumber evidence="4">4.2.2.-</ecNumber>
    </recommendedName>
</protein>
<dbReference type="HAMAP" id="MF_02071">
    <property type="entry name" value="RlpA"/>
    <property type="match status" value="1"/>
</dbReference>
<evidence type="ECO:0000256" key="4">
    <source>
        <dbReference type="HAMAP-Rule" id="MF_02071"/>
    </source>
</evidence>
<dbReference type="Pfam" id="PF05036">
    <property type="entry name" value="SPOR"/>
    <property type="match status" value="1"/>
</dbReference>
<dbReference type="SUPFAM" id="SSF50685">
    <property type="entry name" value="Barwin-like endoglucanases"/>
    <property type="match status" value="1"/>
</dbReference>
<dbReference type="GO" id="GO:0042834">
    <property type="term" value="F:peptidoglycan binding"/>
    <property type="evidence" value="ECO:0007669"/>
    <property type="project" value="InterPro"/>
</dbReference>
<dbReference type="Gene3D" id="2.40.40.10">
    <property type="entry name" value="RlpA-like domain"/>
    <property type="match status" value="1"/>
</dbReference>
<dbReference type="AlphaFoldDB" id="A0A521B6N5"/>
<sequence length="231" mass="25669">MQSLLKILLISALAVFLASCGVTRKGTDPEKKPPPAPRVEVSDADELPMVEHGVASWYGPNFDGKLTANGEIYDMNGVTAAHRTIPFGTILLVENIDNGKSVQVRVNDRGPYAKDRIIDLSKGAAEAIEMIGPGTANVQLYLVEGDLENSRITDIKVPTYTVQLGSYQEKSQAEKRQKQINGSWIEPVSSNNKIMYRLYYGNFTDPDEAREEMRRLRRSGHDGFVKQIENN</sequence>
<dbReference type="EC" id="4.2.2.-" evidence="4"/>
<evidence type="ECO:0000313" key="9">
    <source>
        <dbReference type="Proteomes" id="UP000317557"/>
    </source>
</evidence>
<comment type="subcellular location">
    <subcellularLocation>
        <location evidence="4">Cell membrane</location>
        <topology evidence="4">Lipid-anchor</topology>
    </subcellularLocation>
</comment>
<feature type="domain" description="SPOR" evidence="7">
    <location>
        <begin position="154"/>
        <end position="228"/>
    </location>
</feature>
<dbReference type="OrthoDB" id="9779128at2"/>
<dbReference type="NCBIfam" id="TIGR00413">
    <property type="entry name" value="rlpA"/>
    <property type="match status" value="1"/>
</dbReference>
<dbReference type="InterPro" id="IPR012997">
    <property type="entry name" value="RplA"/>
</dbReference>
<feature type="chain" id="PRO_5022274440" description="Probable endolytic peptidoglycan transglycosylase RlpA" evidence="6">
    <location>
        <begin position="25"/>
        <end position="231"/>
    </location>
</feature>
<dbReference type="InterPro" id="IPR034718">
    <property type="entry name" value="RlpA"/>
</dbReference>
<dbReference type="GO" id="GO:0005886">
    <property type="term" value="C:plasma membrane"/>
    <property type="evidence" value="ECO:0007669"/>
    <property type="project" value="UniProtKB-SubCell"/>
</dbReference>
<dbReference type="Pfam" id="PF03330">
    <property type="entry name" value="DPBB_1"/>
    <property type="match status" value="1"/>
</dbReference>
<dbReference type="GO" id="GO:0071555">
    <property type="term" value="P:cell wall organization"/>
    <property type="evidence" value="ECO:0007669"/>
    <property type="project" value="UniProtKB-KW"/>
</dbReference>
<dbReference type="Gene3D" id="3.30.70.1070">
    <property type="entry name" value="Sporulation related repeat"/>
    <property type="match status" value="1"/>
</dbReference>
<keyword evidence="4 8" id="KW-0449">Lipoprotein</keyword>
<evidence type="ECO:0000313" key="8">
    <source>
        <dbReference type="EMBL" id="SMO42764.1"/>
    </source>
</evidence>
<dbReference type="InterPro" id="IPR036908">
    <property type="entry name" value="RlpA-like_sf"/>
</dbReference>
<name>A0A521B6N5_9BACT</name>
<evidence type="ECO:0000256" key="2">
    <source>
        <dbReference type="ARBA" id="ARBA00023239"/>
    </source>
</evidence>
<dbReference type="EMBL" id="FXTP01000002">
    <property type="protein sequence ID" value="SMO42764.1"/>
    <property type="molecule type" value="Genomic_DNA"/>
</dbReference>
<dbReference type="InterPro" id="IPR036680">
    <property type="entry name" value="SPOR-like_sf"/>
</dbReference>
<evidence type="ECO:0000256" key="6">
    <source>
        <dbReference type="SAM" id="SignalP"/>
    </source>
</evidence>
<keyword evidence="4" id="KW-0472">Membrane</keyword>
<dbReference type="RefSeq" id="WP_142453095.1">
    <property type="nucleotide sequence ID" value="NZ_FXTP01000002.1"/>
</dbReference>
<dbReference type="GO" id="GO:0000270">
    <property type="term" value="P:peptidoglycan metabolic process"/>
    <property type="evidence" value="ECO:0007669"/>
    <property type="project" value="UniProtKB-UniRule"/>
</dbReference>